<feature type="transmembrane region" description="Helical" evidence="1">
    <location>
        <begin position="32"/>
        <end position="58"/>
    </location>
</feature>
<keyword evidence="3" id="KW-1185">Reference proteome</keyword>
<organism evidence="2 3">
    <name type="scientific">Trichinella papuae</name>
    <dbReference type="NCBI Taxonomy" id="268474"/>
    <lineage>
        <taxon>Eukaryota</taxon>
        <taxon>Metazoa</taxon>
        <taxon>Ecdysozoa</taxon>
        <taxon>Nematoda</taxon>
        <taxon>Enoplea</taxon>
        <taxon>Dorylaimia</taxon>
        <taxon>Trichinellida</taxon>
        <taxon>Trichinellidae</taxon>
        <taxon>Trichinella</taxon>
    </lineage>
</organism>
<sequence>LDNSDFPFHLQIRGALFCHSFVWLLPVRCSVVVFPALLMLITACVNSLICVNFLNIIFCDYNYYILQEKDELLEARRRKLSPLTSYDAQKRLDHCSERGEPVTLQFQKSEFLQKRNMKAFSSSCVRRQGSFIDCLFMLVHM</sequence>
<accession>A0A0V1M738</accession>
<reference evidence="2 3" key="1">
    <citation type="submission" date="2015-01" db="EMBL/GenBank/DDBJ databases">
        <title>Evolution of Trichinella species and genotypes.</title>
        <authorList>
            <person name="Korhonen P.K."/>
            <person name="Edoardo P."/>
            <person name="Giuseppe L.R."/>
            <person name="Gasser R.B."/>
        </authorList>
    </citation>
    <scope>NUCLEOTIDE SEQUENCE [LARGE SCALE GENOMIC DNA]</scope>
    <source>
        <strain evidence="2">ISS1980</strain>
    </source>
</reference>
<gene>
    <name evidence="2" type="ORF">T10_2849</name>
</gene>
<evidence type="ECO:0000313" key="2">
    <source>
        <dbReference type="EMBL" id="KRZ67402.1"/>
    </source>
</evidence>
<keyword evidence="1" id="KW-1133">Transmembrane helix</keyword>
<dbReference type="Proteomes" id="UP000054843">
    <property type="component" value="Unassembled WGS sequence"/>
</dbReference>
<dbReference type="AlphaFoldDB" id="A0A0V1M738"/>
<keyword evidence="1" id="KW-0812">Transmembrane</keyword>
<feature type="non-terminal residue" evidence="2">
    <location>
        <position position="1"/>
    </location>
</feature>
<dbReference type="OrthoDB" id="10437211at2759"/>
<evidence type="ECO:0000313" key="3">
    <source>
        <dbReference type="Proteomes" id="UP000054843"/>
    </source>
</evidence>
<name>A0A0V1M738_9BILA</name>
<proteinExistence type="predicted"/>
<comment type="caution">
    <text evidence="2">The sequence shown here is derived from an EMBL/GenBank/DDBJ whole genome shotgun (WGS) entry which is preliminary data.</text>
</comment>
<dbReference type="EMBL" id="JYDO01000198">
    <property type="protein sequence ID" value="KRZ67402.1"/>
    <property type="molecule type" value="Genomic_DNA"/>
</dbReference>
<evidence type="ECO:0000256" key="1">
    <source>
        <dbReference type="SAM" id="Phobius"/>
    </source>
</evidence>
<keyword evidence="1" id="KW-0472">Membrane</keyword>
<protein>
    <submittedName>
        <fullName evidence="2">Uncharacterized protein</fullName>
    </submittedName>
</protein>